<sequence length="1846" mass="202817">MKFIQILNRHTRKIAAIWGGVFLFELISPMAAMALTAGPTAPEATSFEPVDTTDMVNPLTGSLTYNLPLLEVPGPEGGYPLSLSYHAGIRPDVEASWVGLGWTLNPGAINRNVSGIPDDFNEVSLKRRDYWVGGNRKDYGLEVGFASMVNVGLAFASDTYQGFGVGASVGYGIKFGSISVGVDVGVSPYGGGYAGVSVSSGIEVKNGLGLGGSVGLSTNFESISVNNGVSLYKSNGNDKVSTSLLSASMSSSSNKPSLSVMGARGSVFSSNSGKISTNSSGFGFTIPLGIISIGASFRNTRYWIDETAEIPSTGSLYTPIIDVNTPASYLDNRSFDNYRLIPDYINIADSPEDYEMLGGTLPEYDNYVVTGQGIGGQIRPFLYQRALHLSNNEPSKSQMKQNIANSSVKAGAGFRFVNDFSNAFDQGLDDVLQQSGTPQDPNTLPFSMGSNTDRRIGNELAASKYVKYFTNDEIRSGAAKGKGFIDAGSGNKGFSRITNGTSFPNAIATKGGSQIGGFMVTNESGVTYHYALPAYSFNEYSYNYTPKDNGKYTETTRKEPYAYTWLLTAVTGADYVDRNGNGLVDASDWGYWVAMDYGKWSNDYVWRTPAEGTDRDLDQNYSMYTSGQKELYYINKIRTRTHTAIFEKEIRLDAKGNSTSALQTRGAGMYATLFDGTSRQSMRLNKVYLLNNADANVVNETSETTNMGKGWEYYSNVIDNFDLEKVGRSTVEAKALRIVDFGFSYDLSVKTPNSFNSRQPDEKLGKLTLDGVLFRGKGGANLLPTTQFSYKKSDISSFVATRNAINEFSTASTTALELGMMVESAGDNPVYYGMITAVRNGGQGKIYTLMNGETFDANINSITLRQTKNPNYCKDCKDIWGFYKGDIDKTLLGLNEDIARKVTLSSSRGTDAWNLRSISSPTGNRIDLDYESNEFKKAVFEKKFSIPVKAFNKISDNKFSVELIGGVQDVIDNYAVGAVVNGLFLESSKSPIGTDTYSIFESTLATPQCYFGGRDGTSDRIILNFKKVFDTPLSPAPVKALFCGNIRLNNSTTLNYGGGIRIKSIKNIGVNNLTYQTDYLYRTGNISNGVTSYLPINMETGYFSNSFIEGYKAMYKRGLNSDFNKILKYAREIPGPGIMYSSVRIQNKVLQPNGDSQMEGFTDNIYRVLDERMINRVVMQDMPGASGYVHGVNLRISDFTTNIGDILAINSYDAEGKLIKQMRNRYLLDEAAESGDLRTQYRNILGSRFNSQGLVTERFAEARYHYAKQYSNRTNIVMAAREQYPSILLSSTTQDFINKSSESTENLGFDFYNGQPNKVLKKDSYGNRFLSETGYAYLQYGEMGNRLANINNKNMLTQVYSQASYKVDNNNVKVGVVSASKTIWGKEVNVLAPNGTIVKQNSAANGQVWRKEREEVLEIPDTYGSSGILPIAQFTFTNGYWKLVNGIRMYNVYSKALEDYDRNNNYSANRYGYNNGKIIAGANFAKYGELAFSGAEDELMGTSVSGEVSKGQGTVSTGAFHTGSKSLSLAGGATGFEYSVPITNLTANRTYVASVWVKNATNGKVGLYYDVDGFATAAPINSAQSTKKSGDWSLVNIEIPISGGTQLKVYVKNEGTVSSFVDDFRFHPKNTNAMAYVYDNFSGELTYILDHFNLYTRFEYDGMGRLVRTYKEQFGRTPYKTNEYQQNYGTPANTFYNDLLKEDVQKNDCPPNSIGSKITYTVPAGKYSSKISKADANSKAMAEINSTGQLLANQTGTCITCRKYKVSIPKSNIQNMDLYVSYKDCNNQFQSVPYGALETDFDDGTSDYLVLYVCVNLSYTTITFSNGQNGNGLNIGANTEYVENCF</sequence>
<dbReference type="InterPro" id="IPR018247">
    <property type="entry name" value="EF_Hand_1_Ca_BS"/>
</dbReference>
<evidence type="ECO:0000313" key="2">
    <source>
        <dbReference type="EMBL" id="RKF30141.1"/>
    </source>
</evidence>
<feature type="domain" description="DUF5977" evidence="1">
    <location>
        <begin position="1695"/>
        <end position="1759"/>
    </location>
</feature>
<gene>
    <name evidence="2" type="ORF">BCY89_20290</name>
</gene>
<dbReference type="EMBL" id="MCAQ01000030">
    <property type="protein sequence ID" value="RKF30141.1"/>
    <property type="molecule type" value="Genomic_DNA"/>
</dbReference>
<dbReference type="Proteomes" id="UP000286402">
    <property type="component" value="Unassembled WGS sequence"/>
</dbReference>
<dbReference type="RefSeq" id="WP_120336669.1">
    <property type="nucleotide sequence ID" value="NZ_MCAQ01000030.1"/>
</dbReference>
<dbReference type="InterPro" id="IPR046020">
    <property type="entry name" value="DUF5977"/>
</dbReference>
<proteinExistence type="predicted"/>
<evidence type="ECO:0000259" key="1">
    <source>
        <dbReference type="Pfam" id="PF19404"/>
    </source>
</evidence>
<dbReference type="PROSITE" id="PS00018">
    <property type="entry name" value="EF_HAND_1"/>
    <property type="match status" value="1"/>
</dbReference>
<dbReference type="Pfam" id="PF19404">
    <property type="entry name" value="DUF5977"/>
    <property type="match status" value="1"/>
</dbReference>
<protein>
    <recommendedName>
        <fullName evidence="1">DUF5977 domain-containing protein</fullName>
    </recommendedName>
</protein>
<reference evidence="2 3" key="1">
    <citation type="submission" date="2016-07" db="EMBL/GenBank/DDBJ databases">
        <title>Genome analysis of Sphingobacterium siyangense T12B17.</title>
        <authorList>
            <person name="Xu D."/>
            <person name="Su Y."/>
            <person name="Zheng S."/>
        </authorList>
    </citation>
    <scope>NUCLEOTIDE SEQUENCE [LARGE SCALE GENOMIC DNA]</scope>
    <source>
        <strain evidence="2 3">T12B17</strain>
    </source>
</reference>
<organism evidence="2 3">
    <name type="scientific">Sphingobacterium siyangense</name>
    <dbReference type="NCBI Taxonomy" id="459529"/>
    <lineage>
        <taxon>Bacteria</taxon>
        <taxon>Pseudomonadati</taxon>
        <taxon>Bacteroidota</taxon>
        <taxon>Sphingobacteriia</taxon>
        <taxon>Sphingobacteriales</taxon>
        <taxon>Sphingobacteriaceae</taxon>
        <taxon>Sphingobacterium</taxon>
    </lineage>
</organism>
<accession>A0A420FBB3</accession>
<name>A0A420FBB3_9SPHI</name>
<evidence type="ECO:0000313" key="3">
    <source>
        <dbReference type="Proteomes" id="UP000286402"/>
    </source>
</evidence>
<comment type="caution">
    <text evidence="2">The sequence shown here is derived from an EMBL/GenBank/DDBJ whole genome shotgun (WGS) entry which is preliminary data.</text>
</comment>
<dbReference type="Gene3D" id="2.60.120.260">
    <property type="entry name" value="Galactose-binding domain-like"/>
    <property type="match status" value="1"/>
</dbReference>
<keyword evidence="3" id="KW-1185">Reference proteome</keyword>